<organism evidence="1 2">
    <name type="scientific">Macrophomina phaseolina (strain MS6)</name>
    <name type="common">Charcoal rot fungus</name>
    <dbReference type="NCBI Taxonomy" id="1126212"/>
    <lineage>
        <taxon>Eukaryota</taxon>
        <taxon>Fungi</taxon>
        <taxon>Dikarya</taxon>
        <taxon>Ascomycota</taxon>
        <taxon>Pezizomycotina</taxon>
        <taxon>Dothideomycetes</taxon>
        <taxon>Dothideomycetes incertae sedis</taxon>
        <taxon>Botryosphaeriales</taxon>
        <taxon>Botryosphaeriaceae</taxon>
        <taxon>Macrophomina</taxon>
    </lineage>
</organism>
<dbReference type="EMBL" id="AHHD01000162">
    <property type="protein sequence ID" value="EKG19620.1"/>
    <property type="molecule type" value="Genomic_DNA"/>
</dbReference>
<proteinExistence type="predicted"/>
<reference evidence="1 2" key="1">
    <citation type="journal article" date="2012" name="BMC Genomics">
        <title>Tools to kill: Genome of one of the most destructive plant pathogenic fungi Macrophomina phaseolina.</title>
        <authorList>
            <person name="Islam M.S."/>
            <person name="Haque M.S."/>
            <person name="Islam M.M."/>
            <person name="Emdad E.M."/>
            <person name="Halim A."/>
            <person name="Hossen Q.M.M."/>
            <person name="Hossain M.Z."/>
            <person name="Ahmed B."/>
            <person name="Rahim S."/>
            <person name="Rahman M.S."/>
            <person name="Alam M.M."/>
            <person name="Hou S."/>
            <person name="Wan X."/>
            <person name="Saito J.A."/>
            <person name="Alam M."/>
        </authorList>
    </citation>
    <scope>NUCLEOTIDE SEQUENCE [LARGE SCALE GENOMIC DNA]</scope>
    <source>
        <strain evidence="1 2">MS6</strain>
    </source>
</reference>
<evidence type="ECO:0000313" key="2">
    <source>
        <dbReference type="Proteomes" id="UP000007129"/>
    </source>
</evidence>
<dbReference type="VEuPathDB" id="FungiDB:MPH_03096"/>
<comment type="caution">
    <text evidence="1">The sequence shown here is derived from an EMBL/GenBank/DDBJ whole genome shotgun (WGS) entry which is preliminary data.</text>
</comment>
<accession>K2SSE8</accession>
<name>K2SSE8_MACPH</name>
<protein>
    <submittedName>
        <fullName evidence="1">Uncharacterized protein</fullName>
    </submittedName>
</protein>
<dbReference type="AlphaFoldDB" id="K2SSE8"/>
<dbReference type="Proteomes" id="UP000007129">
    <property type="component" value="Unassembled WGS sequence"/>
</dbReference>
<dbReference type="HOGENOM" id="CLU_1326602_0_0_1"/>
<gene>
    <name evidence="1" type="ORF">MPH_03096</name>
</gene>
<dbReference type="InParanoid" id="K2SSE8"/>
<sequence>MFRSLRTKHVSSRPLRRKVSLPKRPVPKLRLFGVMISTIAESGRLVFEAPFLSKTSLTSVGVCRTMIVLFSIFSEMQSPYCRATSVVSTVVHLLMHGCCSPHSANLCWKFSRGNMCAFPMIGRVGGPGGYSSPRRPWLRKTRVSTMRSRGIRARLMPGYAKPLPDSAPGDAATKLMFREYRPLSRATNGYVLVVYLIPSLRLDSVRC</sequence>
<evidence type="ECO:0000313" key="1">
    <source>
        <dbReference type="EMBL" id="EKG19620.1"/>
    </source>
</evidence>